<organism evidence="2 3">
    <name type="scientific">Virgisporangium aliadipatigenens</name>
    <dbReference type="NCBI Taxonomy" id="741659"/>
    <lineage>
        <taxon>Bacteria</taxon>
        <taxon>Bacillati</taxon>
        <taxon>Actinomycetota</taxon>
        <taxon>Actinomycetes</taxon>
        <taxon>Micromonosporales</taxon>
        <taxon>Micromonosporaceae</taxon>
        <taxon>Virgisporangium</taxon>
    </lineage>
</organism>
<dbReference type="Proteomes" id="UP000619260">
    <property type="component" value="Unassembled WGS sequence"/>
</dbReference>
<name>A0A8J3YKX9_9ACTN</name>
<gene>
    <name evidence="2" type="ORF">Val02_26960</name>
</gene>
<evidence type="ECO:0000313" key="2">
    <source>
        <dbReference type="EMBL" id="GIJ45810.1"/>
    </source>
</evidence>
<evidence type="ECO:0000256" key="1">
    <source>
        <dbReference type="SAM" id="MobiDB-lite"/>
    </source>
</evidence>
<reference evidence="2" key="1">
    <citation type="submission" date="2021-01" db="EMBL/GenBank/DDBJ databases">
        <title>Whole genome shotgun sequence of Virgisporangium aliadipatigenens NBRC 105644.</title>
        <authorList>
            <person name="Komaki H."/>
            <person name="Tamura T."/>
        </authorList>
    </citation>
    <scope>NUCLEOTIDE SEQUENCE</scope>
    <source>
        <strain evidence="2">NBRC 105644</strain>
    </source>
</reference>
<comment type="caution">
    <text evidence="2">The sequence shown here is derived from an EMBL/GenBank/DDBJ whole genome shotgun (WGS) entry which is preliminary data.</text>
</comment>
<evidence type="ECO:0000313" key="3">
    <source>
        <dbReference type="Proteomes" id="UP000619260"/>
    </source>
</evidence>
<protein>
    <submittedName>
        <fullName evidence="2">Uncharacterized protein</fullName>
    </submittedName>
</protein>
<dbReference type="AlphaFoldDB" id="A0A8J3YKX9"/>
<dbReference type="RefSeq" id="WP_203899348.1">
    <property type="nucleotide sequence ID" value="NZ_BOPF01000008.1"/>
</dbReference>
<proteinExistence type="predicted"/>
<sequence length="78" mass="8608">MSDVATQTPDRPRPRRRNYSSEQARAAARARWATSEKQRTDIAIQKLVDRAPALTPEQIAKLRGLFSAPESGTEANGS</sequence>
<feature type="compositionally biased region" description="Low complexity" evidence="1">
    <location>
        <begin position="24"/>
        <end position="33"/>
    </location>
</feature>
<keyword evidence="3" id="KW-1185">Reference proteome</keyword>
<accession>A0A8J3YKX9</accession>
<dbReference type="EMBL" id="BOPF01000008">
    <property type="protein sequence ID" value="GIJ45810.1"/>
    <property type="molecule type" value="Genomic_DNA"/>
</dbReference>
<feature type="region of interest" description="Disordered" evidence="1">
    <location>
        <begin position="1"/>
        <end position="33"/>
    </location>
</feature>